<dbReference type="Gene3D" id="3.40.47.10">
    <property type="match status" value="1"/>
</dbReference>
<dbReference type="InterPro" id="IPR020841">
    <property type="entry name" value="PKS_Beta-ketoAc_synthase_dom"/>
</dbReference>
<dbReference type="Gene3D" id="3.30.70.3290">
    <property type="match status" value="2"/>
</dbReference>
<dbReference type="AlphaFoldDB" id="A0A239EEB9"/>
<dbReference type="SMART" id="SM00825">
    <property type="entry name" value="PKS_KS"/>
    <property type="match status" value="1"/>
</dbReference>
<keyword evidence="1" id="KW-0596">Phosphopantetheine</keyword>
<dbReference type="Pfam" id="PF00109">
    <property type="entry name" value="ketoacyl-synt"/>
    <property type="match status" value="1"/>
</dbReference>
<dbReference type="GO" id="GO:0006633">
    <property type="term" value="P:fatty acid biosynthetic process"/>
    <property type="evidence" value="ECO:0007669"/>
    <property type="project" value="TreeGrafter"/>
</dbReference>
<dbReference type="EMBL" id="FZNP01000017">
    <property type="protein sequence ID" value="SNS42879.1"/>
    <property type="molecule type" value="Genomic_DNA"/>
</dbReference>
<dbReference type="InterPro" id="IPR001227">
    <property type="entry name" value="Ac_transferase_dom_sf"/>
</dbReference>
<comment type="similarity">
    <text evidence="3">Belongs to the thiolase-like superfamily. Beta-ketoacyl-ACP synthases family.</text>
</comment>
<dbReference type="RefSeq" id="WP_089315763.1">
    <property type="nucleotide sequence ID" value="NZ_FZNP01000017.1"/>
</dbReference>
<dbReference type="SMART" id="SM00827">
    <property type="entry name" value="PKS_AT"/>
    <property type="match status" value="1"/>
</dbReference>
<evidence type="ECO:0000256" key="1">
    <source>
        <dbReference type="ARBA" id="ARBA00022450"/>
    </source>
</evidence>
<dbReference type="InterPro" id="IPR014043">
    <property type="entry name" value="Acyl_transferase_dom"/>
</dbReference>
<protein>
    <submittedName>
        <fullName evidence="5">Ketoacyl-synthetase C-terminal extension</fullName>
    </submittedName>
</protein>
<dbReference type="Gene3D" id="3.40.366.10">
    <property type="entry name" value="Malonyl-Coenzyme A Acyl Carrier Protein, domain 2"/>
    <property type="match status" value="2"/>
</dbReference>
<dbReference type="SUPFAM" id="SSF53901">
    <property type="entry name" value="Thiolase-like"/>
    <property type="match status" value="1"/>
</dbReference>
<dbReference type="Proteomes" id="UP000198420">
    <property type="component" value="Unassembled WGS sequence"/>
</dbReference>
<dbReference type="GO" id="GO:0004312">
    <property type="term" value="F:fatty acid synthase activity"/>
    <property type="evidence" value="ECO:0007669"/>
    <property type="project" value="TreeGrafter"/>
</dbReference>
<dbReference type="InterPro" id="IPR050091">
    <property type="entry name" value="PKS_NRPS_Biosynth_Enz"/>
</dbReference>
<evidence type="ECO:0000313" key="6">
    <source>
        <dbReference type="Proteomes" id="UP000198420"/>
    </source>
</evidence>
<evidence type="ECO:0000259" key="4">
    <source>
        <dbReference type="PROSITE" id="PS52004"/>
    </source>
</evidence>
<sequence length="795" mass="82422">MTDIAIVGIDCRFPKAPDPAALWDLLMRGDEGIVEVPKSRWNADVYYDPDGGVGKTNTRYAGFVDDADAFDHEFFGFSKEEAEVADPQVRLLLQTAWRALEDATIDPRSLAGSRTGVYVGIMGSEWMSLLMTNFTSITGHVGSGNGYAMAANRISYHLDLRGPSMAVDTACSSSLVATEEACHALRAGICDQALVGSVNMFITPSSSIYFAQAKVASPDGRCKPFSSRADGFGRAEGVAALVLRRLDDALADGLPVYAVIKGGAVNHGGRSTTVTAPNPHAQQAVMVEAYKRAGVRPEDIAYVETHGTGTLLGDRLEARALGKVHGVPRERPCAIGSVKGNIGHAEGAAGMAGLIKTTLALHHRVVPLSRFSDSENPRLKLAANGLRLVKEPLPLPDGEVLAGVSGFGLGGTNAHIVLGTAPEAAGGPGAAPPGRARGGILTVSARDTEGLRGAVRRLAEDVAAAPAGRLGQLCWTSNKVKASGPVRFALPAADQAAAVAALLEAAADDRRLAALSGTAGARPKTGWVISGGSALPAGIPARPPEGVPAYRRALDAADAALRPLLGWSVREALLTGAEPPAAEPVAFAVAYAAGRTLADVGIKPAWTVGEGVGEYAAAVLSGVFALADACRLVAAHGAAEPPAPAAADLVCRPPAAPLYSARRGGRLDDEVLDAAFWTERPGGAPRFDEALRAARESEPVRLIEVMGERTDGLRLLPGGTGGDALAGIVAGLYRDGLNPDWDELYEPGERVRRRLTPYAFATTGRFWWNHPIDGGGDLAASVAEPAGPTLAGGDS</sequence>
<dbReference type="CDD" id="cd00833">
    <property type="entry name" value="PKS"/>
    <property type="match status" value="1"/>
</dbReference>
<dbReference type="PANTHER" id="PTHR43775:SF37">
    <property type="entry name" value="SI:DKEY-61P9.11"/>
    <property type="match status" value="1"/>
</dbReference>
<dbReference type="InterPro" id="IPR016039">
    <property type="entry name" value="Thiolase-like"/>
</dbReference>
<keyword evidence="3" id="KW-0808">Transferase</keyword>
<gene>
    <name evidence="5" type="ORF">SAMN06265355_11732</name>
</gene>
<dbReference type="InterPro" id="IPR032821">
    <property type="entry name" value="PKS_assoc"/>
</dbReference>
<keyword evidence="6" id="KW-1185">Reference proteome</keyword>
<keyword evidence="2" id="KW-0597">Phosphoprotein</keyword>
<accession>A0A239EEB9</accession>
<name>A0A239EEB9_9ACTN</name>
<organism evidence="5 6">
    <name type="scientific">Actinomadura mexicana</name>
    <dbReference type="NCBI Taxonomy" id="134959"/>
    <lineage>
        <taxon>Bacteria</taxon>
        <taxon>Bacillati</taxon>
        <taxon>Actinomycetota</taxon>
        <taxon>Actinomycetes</taxon>
        <taxon>Streptosporangiales</taxon>
        <taxon>Thermomonosporaceae</taxon>
        <taxon>Actinomadura</taxon>
    </lineage>
</organism>
<dbReference type="Pfam" id="PF16197">
    <property type="entry name" value="KAsynt_C_assoc"/>
    <property type="match status" value="1"/>
</dbReference>
<dbReference type="InterPro" id="IPR014030">
    <property type="entry name" value="Ketoacyl_synth_N"/>
</dbReference>
<evidence type="ECO:0000313" key="5">
    <source>
        <dbReference type="EMBL" id="SNS42879.1"/>
    </source>
</evidence>
<evidence type="ECO:0000256" key="2">
    <source>
        <dbReference type="ARBA" id="ARBA00022553"/>
    </source>
</evidence>
<dbReference type="PROSITE" id="PS52004">
    <property type="entry name" value="KS3_2"/>
    <property type="match status" value="1"/>
</dbReference>
<reference evidence="6" key="1">
    <citation type="submission" date="2017-06" db="EMBL/GenBank/DDBJ databases">
        <authorList>
            <person name="Varghese N."/>
            <person name="Submissions S."/>
        </authorList>
    </citation>
    <scope>NUCLEOTIDE SEQUENCE [LARGE SCALE GENOMIC DNA]</scope>
    <source>
        <strain evidence="6">DSM 44485</strain>
    </source>
</reference>
<proteinExistence type="inferred from homology"/>
<dbReference type="Pfam" id="PF02801">
    <property type="entry name" value="Ketoacyl-synt_C"/>
    <property type="match status" value="1"/>
</dbReference>
<dbReference type="InterPro" id="IPR014031">
    <property type="entry name" value="Ketoacyl_synth_C"/>
</dbReference>
<dbReference type="InterPro" id="IPR016035">
    <property type="entry name" value="Acyl_Trfase/lysoPLipase"/>
</dbReference>
<dbReference type="SUPFAM" id="SSF52151">
    <property type="entry name" value="FabD/lysophospholipase-like"/>
    <property type="match status" value="1"/>
</dbReference>
<feature type="domain" description="Ketosynthase family 3 (KS3)" evidence="4">
    <location>
        <begin position="1"/>
        <end position="420"/>
    </location>
</feature>
<dbReference type="PANTHER" id="PTHR43775">
    <property type="entry name" value="FATTY ACID SYNTHASE"/>
    <property type="match status" value="1"/>
</dbReference>
<dbReference type="OrthoDB" id="4537517at2"/>
<evidence type="ECO:0000256" key="3">
    <source>
        <dbReference type="RuleBase" id="RU003694"/>
    </source>
</evidence>